<dbReference type="Proteomes" id="UP000823775">
    <property type="component" value="Unassembled WGS sequence"/>
</dbReference>
<name>A0ABS8TAG9_DATST</name>
<accession>A0ABS8TAG9</accession>
<evidence type="ECO:0000313" key="2">
    <source>
        <dbReference type="EMBL" id="MCD7468148.1"/>
    </source>
</evidence>
<keyword evidence="3" id="KW-1185">Reference proteome</keyword>
<proteinExistence type="predicted"/>
<feature type="region of interest" description="Disordered" evidence="1">
    <location>
        <begin position="1"/>
        <end position="30"/>
    </location>
</feature>
<evidence type="ECO:0000313" key="3">
    <source>
        <dbReference type="Proteomes" id="UP000823775"/>
    </source>
</evidence>
<gene>
    <name evidence="2" type="ORF">HAX54_006091</name>
</gene>
<sequence length="90" mass="10125">QWARRPPPTRRSDHDQQLADESPVETSLPNVLLAIGDSSTDELDTNSEYMARIADNENQFSWITPIIAADTPIWATMGGEISRHDLKYEA</sequence>
<dbReference type="EMBL" id="JACEIK010001302">
    <property type="protein sequence ID" value="MCD7468148.1"/>
    <property type="molecule type" value="Genomic_DNA"/>
</dbReference>
<reference evidence="2 3" key="1">
    <citation type="journal article" date="2021" name="BMC Genomics">
        <title>Datura genome reveals duplications of psychoactive alkaloid biosynthetic genes and high mutation rate following tissue culture.</title>
        <authorList>
            <person name="Rajewski A."/>
            <person name="Carter-House D."/>
            <person name="Stajich J."/>
            <person name="Litt A."/>
        </authorList>
    </citation>
    <scope>NUCLEOTIDE SEQUENCE [LARGE SCALE GENOMIC DNA]</scope>
    <source>
        <strain evidence="2">AR-01</strain>
    </source>
</reference>
<organism evidence="2 3">
    <name type="scientific">Datura stramonium</name>
    <name type="common">Jimsonweed</name>
    <name type="synonym">Common thornapple</name>
    <dbReference type="NCBI Taxonomy" id="4076"/>
    <lineage>
        <taxon>Eukaryota</taxon>
        <taxon>Viridiplantae</taxon>
        <taxon>Streptophyta</taxon>
        <taxon>Embryophyta</taxon>
        <taxon>Tracheophyta</taxon>
        <taxon>Spermatophyta</taxon>
        <taxon>Magnoliopsida</taxon>
        <taxon>eudicotyledons</taxon>
        <taxon>Gunneridae</taxon>
        <taxon>Pentapetalae</taxon>
        <taxon>asterids</taxon>
        <taxon>lamiids</taxon>
        <taxon>Solanales</taxon>
        <taxon>Solanaceae</taxon>
        <taxon>Solanoideae</taxon>
        <taxon>Datureae</taxon>
        <taxon>Datura</taxon>
    </lineage>
</organism>
<comment type="caution">
    <text evidence="2">The sequence shown here is derived from an EMBL/GenBank/DDBJ whole genome shotgun (WGS) entry which is preliminary data.</text>
</comment>
<evidence type="ECO:0000256" key="1">
    <source>
        <dbReference type="SAM" id="MobiDB-lite"/>
    </source>
</evidence>
<protein>
    <submittedName>
        <fullName evidence="2">Uncharacterized protein</fullName>
    </submittedName>
</protein>
<feature type="non-terminal residue" evidence="2">
    <location>
        <position position="1"/>
    </location>
</feature>